<dbReference type="GO" id="GO:0030246">
    <property type="term" value="F:carbohydrate binding"/>
    <property type="evidence" value="ECO:0007669"/>
    <property type="project" value="InterPro"/>
</dbReference>
<dbReference type="Gene3D" id="3.30.2080.10">
    <property type="entry name" value="GH92 mannosidase domain"/>
    <property type="match status" value="1"/>
</dbReference>
<sequence length="731" mass="83451">MINLIDTRHGTANQHSYSNGNCLPYTGVPFGMNFFAPQTTNTHGSWWFHPEDRTFQGFRLTHQPSPWMGDFSSLLMLPIIGTPNSNELFHLQSSYRPEEAIFSPHHLKIKSLRYQITSELTPSTYGAHLLIQYPTLKDAGLVIKADGPSKWQLSENEKTLTGYISNASGCEDPELKMYVAYHFSQPVHHWQDLHNNLEPIKGNIWQGQDPTLHLSFDLGEPTLSIIMATSFISEQQVHLNLSRELPLSFKDTLNQAKEAWEHYLSKITVTDKDAQKVQLFYQMMYRCFLFPQKWYELDQQEKPIHYDTLSRKITSGFYYTNNGFWDTYKTVYPLYSLIAQEEYGEMLEGFLNAYRHAGYLPKWLSPDERGLMPGTLIDAVIADAAMKDIRLDLMPEFLEAMLKSATTQSENDRYGRQGTLDYLTYGYVPSDYHESVNHTQDYAYSDFCIAQVAQILGKTEIANSYWQQSLNYRQLVDPTTGLMRPKDRQGQWIEPFNPISWGRHYAEGSSYQNSYAVFHDMNGLINSHGGAQNFLSHITELCNTEPLFDVSGYGFEIHEMSEMAAIDFGQVAISNQPSFHLPYLFHYVKQPWTSQHLLKELMSRAFHLGFAGYPGDEDNGSMSAWYLFNSLGFYPVTPGSGEYTLGIPLFDEVTIQLSSGKSLHIQTNHNAPQYHYVTSLQINDQPYTGLAIPHHLLMAGGNLTFNLGLVPPCKTISSEDLPYSLTSETIF</sequence>
<gene>
    <name evidence="3" type="ORF">C7P63_08520</name>
</gene>
<name>A0A429Z589_9ENTE</name>
<dbReference type="InterPro" id="IPR012939">
    <property type="entry name" value="Glyco_hydro_92"/>
</dbReference>
<dbReference type="GO" id="GO:0005975">
    <property type="term" value="P:carbohydrate metabolic process"/>
    <property type="evidence" value="ECO:0007669"/>
    <property type="project" value="InterPro"/>
</dbReference>
<dbReference type="Gene3D" id="1.20.1050.60">
    <property type="entry name" value="alpha-1,2-mannosidase"/>
    <property type="match status" value="1"/>
</dbReference>
<dbReference type="GO" id="GO:0005829">
    <property type="term" value="C:cytosol"/>
    <property type="evidence" value="ECO:0007669"/>
    <property type="project" value="TreeGrafter"/>
</dbReference>
<dbReference type="PANTHER" id="PTHR12143">
    <property type="entry name" value="PEPTIDE N-GLYCANASE PNGASE -RELATED"/>
    <property type="match status" value="1"/>
</dbReference>
<dbReference type="Pfam" id="PF17678">
    <property type="entry name" value="Glyco_hydro_92N"/>
    <property type="match status" value="1"/>
</dbReference>
<dbReference type="InterPro" id="IPR008928">
    <property type="entry name" value="6-hairpin_glycosidase_sf"/>
</dbReference>
<evidence type="ECO:0000259" key="1">
    <source>
        <dbReference type="Pfam" id="PF07971"/>
    </source>
</evidence>
<dbReference type="InterPro" id="IPR041371">
    <property type="entry name" value="GH92_N"/>
</dbReference>
<dbReference type="Gene3D" id="1.20.1610.10">
    <property type="entry name" value="alpha-1,2-mannosidases domains"/>
    <property type="match status" value="1"/>
</dbReference>
<protein>
    <submittedName>
        <fullName evidence="3">Alpha-mannosidase</fullName>
    </submittedName>
</protein>
<evidence type="ECO:0000313" key="3">
    <source>
        <dbReference type="EMBL" id="RST88855.1"/>
    </source>
</evidence>
<dbReference type="InterPro" id="IPR014718">
    <property type="entry name" value="GH-type_carb-bd"/>
</dbReference>
<comment type="caution">
    <text evidence="3">The sequence shown here is derived from an EMBL/GenBank/DDBJ whole genome shotgun (WGS) entry which is preliminary data.</text>
</comment>
<dbReference type="OrthoDB" id="9804511at2"/>
<dbReference type="Pfam" id="PF07971">
    <property type="entry name" value="Glyco_hydro_92"/>
    <property type="match status" value="1"/>
</dbReference>
<dbReference type="RefSeq" id="WP_125943734.1">
    <property type="nucleotide sequence ID" value="NZ_PXZH01000005.1"/>
</dbReference>
<feature type="domain" description="Glycosyl hydrolase family 92 N-terminal" evidence="2">
    <location>
        <begin position="5"/>
        <end position="228"/>
    </location>
</feature>
<dbReference type="GO" id="GO:0006516">
    <property type="term" value="P:glycoprotein catabolic process"/>
    <property type="evidence" value="ECO:0007669"/>
    <property type="project" value="TreeGrafter"/>
</dbReference>
<proteinExistence type="predicted"/>
<dbReference type="GO" id="GO:0000224">
    <property type="term" value="F:peptide-N4-(N-acetyl-beta-glucosaminyl)asparagine amidase activity"/>
    <property type="evidence" value="ECO:0007669"/>
    <property type="project" value="TreeGrafter"/>
</dbReference>
<accession>A0A429Z589</accession>
<evidence type="ECO:0000259" key="2">
    <source>
        <dbReference type="Pfam" id="PF17678"/>
    </source>
</evidence>
<dbReference type="Proteomes" id="UP000277864">
    <property type="component" value="Unassembled WGS sequence"/>
</dbReference>
<dbReference type="AlphaFoldDB" id="A0A429Z589"/>
<reference evidence="3 4" key="1">
    <citation type="submission" date="2018-03" db="EMBL/GenBank/DDBJ databases">
        <authorList>
            <person name="Gulvik C.A."/>
        </authorList>
    </citation>
    <scope>NUCLEOTIDE SEQUENCE [LARGE SCALE GENOMIC DNA]</scope>
    <source>
        <strain evidence="3 4">JCM 31581</strain>
    </source>
</reference>
<dbReference type="EMBL" id="PXZH01000005">
    <property type="protein sequence ID" value="RST88855.1"/>
    <property type="molecule type" value="Genomic_DNA"/>
</dbReference>
<feature type="domain" description="Glycosyl hydrolase family 92" evidence="1">
    <location>
        <begin position="239"/>
        <end position="708"/>
    </location>
</feature>
<organism evidence="3 4">
    <name type="scientific">Vagococcus humatus</name>
    <dbReference type="NCBI Taxonomy" id="1889241"/>
    <lineage>
        <taxon>Bacteria</taxon>
        <taxon>Bacillati</taxon>
        <taxon>Bacillota</taxon>
        <taxon>Bacilli</taxon>
        <taxon>Lactobacillales</taxon>
        <taxon>Enterococcaceae</taxon>
        <taxon>Vagococcus</taxon>
    </lineage>
</organism>
<evidence type="ECO:0000313" key="4">
    <source>
        <dbReference type="Proteomes" id="UP000277864"/>
    </source>
</evidence>
<dbReference type="NCBIfam" id="TIGR01180">
    <property type="entry name" value="aman2_put"/>
    <property type="match status" value="1"/>
</dbReference>
<dbReference type="PANTHER" id="PTHR12143:SF43">
    <property type="entry name" value="PUTATIVE-RELATED"/>
    <property type="match status" value="1"/>
</dbReference>
<dbReference type="FunFam" id="3.30.2080.10:FF:000001">
    <property type="entry name" value="Alpha-1,2-mannosidase subfamily"/>
    <property type="match status" value="1"/>
</dbReference>
<dbReference type="InterPro" id="IPR050883">
    <property type="entry name" value="PNGase"/>
</dbReference>
<dbReference type="Gene3D" id="2.70.98.10">
    <property type="match status" value="1"/>
</dbReference>
<dbReference type="SUPFAM" id="SSF48208">
    <property type="entry name" value="Six-hairpin glycosidases"/>
    <property type="match status" value="1"/>
</dbReference>
<keyword evidence="4" id="KW-1185">Reference proteome</keyword>
<dbReference type="InterPro" id="IPR005887">
    <property type="entry name" value="GH92_a_mannosidase_put"/>
</dbReference>